<dbReference type="PANTHER" id="PTHR43155:SF1">
    <property type="entry name" value="3'3'-CGAMP-SPECIFIC PHOSPHODIESTERASE 1"/>
    <property type="match status" value="1"/>
</dbReference>
<evidence type="ECO:0000313" key="4">
    <source>
        <dbReference type="Proteomes" id="UP000859505"/>
    </source>
</evidence>
<comment type="caution">
    <text evidence="3">The sequence shown here is derived from an EMBL/GenBank/DDBJ whole genome shotgun (WGS) entry which is preliminary data.</text>
</comment>
<evidence type="ECO:0000313" key="3">
    <source>
        <dbReference type="EMBL" id="HAT6344796.1"/>
    </source>
</evidence>
<dbReference type="EMBL" id="DACTUL010000019">
    <property type="protein sequence ID" value="HAT6344796.1"/>
    <property type="molecule type" value="Genomic_DNA"/>
</dbReference>
<dbReference type="Gene3D" id="1.10.3210.10">
    <property type="entry name" value="Hypothetical protein af1432"/>
    <property type="match status" value="2"/>
</dbReference>
<dbReference type="GO" id="GO:0008081">
    <property type="term" value="F:phosphoric diester hydrolase activity"/>
    <property type="evidence" value="ECO:0007669"/>
    <property type="project" value="UniProtKB-ARBA"/>
</dbReference>
<gene>
    <name evidence="3" type="ORF">JAJ28_002538</name>
</gene>
<dbReference type="NCBIfam" id="TIGR00277">
    <property type="entry name" value="HDIG"/>
    <property type="match status" value="1"/>
</dbReference>
<dbReference type="Pfam" id="PF13487">
    <property type="entry name" value="HD_5"/>
    <property type="match status" value="1"/>
</dbReference>
<feature type="domain" description="HD-GYP" evidence="2">
    <location>
        <begin position="246"/>
        <end position="442"/>
    </location>
</feature>
<dbReference type="CDD" id="cd00077">
    <property type="entry name" value="HDc"/>
    <property type="match status" value="2"/>
</dbReference>
<dbReference type="InterPro" id="IPR037522">
    <property type="entry name" value="HD_GYP_dom"/>
</dbReference>
<dbReference type="SMART" id="SM00471">
    <property type="entry name" value="HDc"/>
    <property type="match status" value="2"/>
</dbReference>
<dbReference type="Proteomes" id="UP000859505">
    <property type="component" value="Unassembled WGS sequence"/>
</dbReference>
<dbReference type="AlphaFoldDB" id="A0AAD3YKY1"/>
<dbReference type="PROSITE" id="PS51832">
    <property type="entry name" value="HD_GYP"/>
    <property type="match status" value="1"/>
</dbReference>
<reference evidence="3" key="2">
    <citation type="submission" date="2020-01" db="EMBL/GenBank/DDBJ databases">
        <authorList>
            <consortium name="NCBI Pathogen Detection Project"/>
        </authorList>
    </citation>
    <scope>NUCLEOTIDE SEQUENCE</scope>
    <source>
        <strain evidence="3">OLC2673_Aeromonas</strain>
    </source>
</reference>
<feature type="domain" description="HD" evidence="1">
    <location>
        <begin position="268"/>
        <end position="390"/>
    </location>
</feature>
<dbReference type="InterPro" id="IPR006674">
    <property type="entry name" value="HD_domain"/>
</dbReference>
<dbReference type="InterPro" id="IPR006675">
    <property type="entry name" value="HDIG_dom"/>
</dbReference>
<dbReference type="PANTHER" id="PTHR43155">
    <property type="entry name" value="CYCLIC DI-GMP PHOSPHODIESTERASE PA4108-RELATED"/>
    <property type="match status" value="1"/>
</dbReference>
<dbReference type="InterPro" id="IPR003607">
    <property type="entry name" value="HD/PDEase_dom"/>
</dbReference>
<proteinExistence type="predicted"/>
<sequence length="448" mass="49639">MFTRPQTRDVSRWQMWTRIMNSNTPYTRSGEHVSQQVDLRQVVYALSASLDLVGIGDVAHGKRVGIMAAECGKALGANASERACLFELGVLHDIGVSSTFIHCHLVSEFDWESSQFHCEVGHDLLKDFPPLAPLADPIRYHHTHWHRLVQTPGLAAGVMRQANLIFLVDRVDALAAPHYGDGSLLMHTHEIRQRIEACAGEFFDPELVAAFLLASRSEAFWLQLEGRAISDYMHDMLSEREPCLTSNGELKQLARIFSAIVDAKSPFTVAHSLGVARLARLLAELMGIAEGHCEQLEIAGLLHDLGKLRVPDEILDKAGSLDERERAIINTHSFETYQILRHIDGFEAIALWASYHHEEPNGCGYPFHLTAEAMPLEARILRVADIFQAMVQNRPYREGLSAGQALGFLQQLASQRRVDVEVVATLAAHLPQALCAACGQAPDVSSSH</sequence>
<organism evidence="3 4">
    <name type="scientific">Aeromonas hydrophila</name>
    <dbReference type="NCBI Taxonomy" id="644"/>
    <lineage>
        <taxon>Bacteria</taxon>
        <taxon>Pseudomonadati</taxon>
        <taxon>Pseudomonadota</taxon>
        <taxon>Gammaproteobacteria</taxon>
        <taxon>Aeromonadales</taxon>
        <taxon>Aeromonadaceae</taxon>
        <taxon>Aeromonas</taxon>
    </lineage>
</organism>
<dbReference type="PROSITE" id="PS51831">
    <property type="entry name" value="HD"/>
    <property type="match status" value="1"/>
</dbReference>
<reference evidence="3" key="1">
    <citation type="journal article" date="2018" name="Genome Biol.">
        <title>SKESA: strategic k-mer extension for scrupulous assemblies.</title>
        <authorList>
            <person name="Souvorov A."/>
            <person name="Agarwala R."/>
            <person name="Lipman D.J."/>
        </authorList>
    </citation>
    <scope>NUCLEOTIDE SEQUENCE</scope>
    <source>
        <strain evidence="3">OLC2673_Aeromonas</strain>
    </source>
</reference>
<dbReference type="SUPFAM" id="SSF109604">
    <property type="entry name" value="HD-domain/PDEase-like"/>
    <property type="match status" value="2"/>
</dbReference>
<evidence type="ECO:0000259" key="2">
    <source>
        <dbReference type="PROSITE" id="PS51832"/>
    </source>
</evidence>
<name>A0AAD3YKY1_AERHY</name>
<accession>A0AAD3YKY1</accession>
<evidence type="ECO:0000259" key="1">
    <source>
        <dbReference type="PROSITE" id="PS51831"/>
    </source>
</evidence>
<protein>
    <submittedName>
        <fullName evidence="3">HD domain-containing protein</fullName>
    </submittedName>
</protein>